<dbReference type="STRING" id="225345.CLCHR_27990"/>
<evidence type="ECO:0000259" key="2">
    <source>
        <dbReference type="PROSITE" id="PS51677"/>
    </source>
</evidence>
<keyword evidence="1" id="KW-0812">Transmembrane</keyword>
<keyword evidence="5" id="KW-1185">Reference proteome</keyword>
<dbReference type="SUPFAM" id="SSF88713">
    <property type="entry name" value="Glycoside hydrolase/deacetylase"/>
    <property type="match status" value="1"/>
</dbReference>
<dbReference type="EMBL" id="QXDJ01000005">
    <property type="protein sequence ID" value="RII33206.1"/>
    <property type="molecule type" value="Genomic_DNA"/>
</dbReference>
<keyword evidence="1" id="KW-1133">Transmembrane helix</keyword>
<dbReference type="GO" id="GO:0016810">
    <property type="term" value="F:hydrolase activity, acting on carbon-nitrogen (but not peptide) bonds"/>
    <property type="evidence" value="ECO:0007669"/>
    <property type="project" value="InterPro"/>
</dbReference>
<reference evidence="4 6" key="2">
    <citation type="submission" date="2018-08" db="EMBL/GenBank/DDBJ databases">
        <title>Genome of Clostridium chromiireducens C1, DSM12136.</title>
        <authorList>
            <person name="Xing M."/>
            <person name="Wei Y."/>
            <person name="Ang E.L."/>
            <person name="Zhao H."/>
            <person name="Zhang Y."/>
        </authorList>
    </citation>
    <scope>NUCLEOTIDE SEQUENCE [LARGE SCALE GENOMIC DNA]</scope>
    <source>
        <strain evidence="4 6">C1</strain>
    </source>
</reference>
<evidence type="ECO:0000313" key="3">
    <source>
        <dbReference type="EMBL" id="OPJ60829.1"/>
    </source>
</evidence>
<comment type="caution">
    <text evidence="3">The sequence shown here is derived from an EMBL/GenBank/DDBJ whole genome shotgun (WGS) entry which is preliminary data.</text>
</comment>
<dbReference type="Gene3D" id="3.20.20.370">
    <property type="entry name" value="Glycoside hydrolase/deacetylase"/>
    <property type="match status" value="1"/>
</dbReference>
<dbReference type="OrthoDB" id="258610at2"/>
<feature type="domain" description="NodB homology" evidence="2">
    <location>
        <begin position="124"/>
        <end position="326"/>
    </location>
</feature>
<dbReference type="Proteomes" id="UP000265930">
    <property type="component" value="Unassembled WGS sequence"/>
</dbReference>
<dbReference type="AlphaFoldDB" id="A0A1V4ILT3"/>
<proteinExistence type="predicted"/>
<dbReference type="Pfam" id="PF01522">
    <property type="entry name" value="Polysacc_deac_1"/>
    <property type="match status" value="1"/>
</dbReference>
<dbReference type="GO" id="GO:0005975">
    <property type="term" value="P:carbohydrate metabolic process"/>
    <property type="evidence" value="ECO:0007669"/>
    <property type="project" value="InterPro"/>
</dbReference>
<keyword evidence="1" id="KW-0472">Membrane</keyword>
<dbReference type="EMBL" id="MZGT01000036">
    <property type="protein sequence ID" value="OPJ60829.1"/>
    <property type="molecule type" value="Genomic_DNA"/>
</dbReference>
<organism evidence="3 5">
    <name type="scientific">Clostridium chromiireducens</name>
    <dbReference type="NCBI Taxonomy" id="225345"/>
    <lineage>
        <taxon>Bacteria</taxon>
        <taxon>Bacillati</taxon>
        <taxon>Bacillota</taxon>
        <taxon>Clostridia</taxon>
        <taxon>Eubacteriales</taxon>
        <taxon>Clostridiaceae</taxon>
        <taxon>Clostridium</taxon>
    </lineage>
</organism>
<dbReference type="PROSITE" id="PS51677">
    <property type="entry name" value="NODB"/>
    <property type="match status" value="1"/>
</dbReference>
<evidence type="ECO:0000313" key="4">
    <source>
        <dbReference type="EMBL" id="RII33206.1"/>
    </source>
</evidence>
<keyword evidence="3" id="KW-0378">Hydrolase</keyword>
<sequence>MKKQGRYKNMRNKKVKRAKVTILFAFIVLFVVCITSLIAIKILDDGQEVQALDVNNTNYPNSENNINEMFNSKNNDLDTDDRKEINYGSDAPGNKSEVEDVAFLENYLNKEMKGEKHDKSDGKKVAYLTFDDGPSVTVTPKILDILKQENIHATFFLVGKAIDDNSTAKNLVKREAAEGHSIANHTYSHNYNYLYPNKKVSLNNFMSEVEKTNQSLKRVLGNDFSTRVIRLPGGRMTWNVNDSDGMSKLDKTLHDKDYHEIDWNSLSKDAEGQRKNAEQLKQEVIKSVAGKEKVVILMHDTYGKEETAKALPDIIKYLKEQGYEFKIIR</sequence>
<dbReference type="RefSeq" id="WP_079440432.1">
    <property type="nucleotide sequence ID" value="NZ_MZGT01000036.1"/>
</dbReference>
<protein>
    <submittedName>
        <fullName evidence="3">Peptidoglycan-N-acetylglucosamine deacetylase</fullName>
        <ecNumber evidence="3">3.5.1.104</ecNumber>
    </submittedName>
    <submittedName>
        <fullName evidence="4">Polysaccharide deacetylase</fullName>
    </submittedName>
</protein>
<evidence type="ECO:0000313" key="6">
    <source>
        <dbReference type="Proteomes" id="UP000265930"/>
    </source>
</evidence>
<evidence type="ECO:0000256" key="1">
    <source>
        <dbReference type="SAM" id="Phobius"/>
    </source>
</evidence>
<gene>
    <name evidence="3" type="primary">pgdA_2</name>
    <name evidence="3" type="ORF">CLCHR_27990</name>
    <name evidence="4" type="ORF">D2A34_20490</name>
</gene>
<dbReference type="InterPro" id="IPR011330">
    <property type="entry name" value="Glyco_hydro/deAcase_b/a-brl"/>
</dbReference>
<dbReference type="Proteomes" id="UP000191056">
    <property type="component" value="Unassembled WGS sequence"/>
</dbReference>
<dbReference type="PANTHER" id="PTHR10587:SF125">
    <property type="entry name" value="POLYSACCHARIDE DEACETYLASE YHEN-RELATED"/>
    <property type="match status" value="1"/>
</dbReference>
<feature type="transmembrane region" description="Helical" evidence="1">
    <location>
        <begin position="20"/>
        <end position="40"/>
    </location>
</feature>
<dbReference type="InterPro" id="IPR002509">
    <property type="entry name" value="NODB_dom"/>
</dbReference>
<accession>A0A1V4ILT3</accession>
<name>A0A1V4ILT3_9CLOT</name>
<dbReference type="InterPro" id="IPR050248">
    <property type="entry name" value="Polysacc_deacetylase_ArnD"/>
</dbReference>
<dbReference type="EC" id="3.5.1.104" evidence="3"/>
<evidence type="ECO:0000313" key="5">
    <source>
        <dbReference type="Proteomes" id="UP000191056"/>
    </source>
</evidence>
<reference evidence="3 5" key="1">
    <citation type="submission" date="2017-03" db="EMBL/GenBank/DDBJ databases">
        <title>Genome sequence of Clostridium chromiireducens DSM 23318.</title>
        <authorList>
            <person name="Poehlein A."/>
            <person name="Daniel R."/>
        </authorList>
    </citation>
    <scope>NUCLEOTIDE SEQUENCE [LARGE SCALE GENOMIC DNA]</scope>
    <source>
        <strain evidence="3 5">DSM 23318</strain>
    </source>
</reference>
<dbReference type="PANTHER" id="PTHR10587">
    <property type="entry name" value="GLYCOSYL TRANSFERASE-RELATED"/>
    <property type="match status" value="1"/>
</dbReference>
<dbReference type="CDD" id="cd10944">
    <property type="entry name" value="CE4_SmPgdA_like"/>
    <property type="match status" value="1"/>
</dbReference>